<dbReference type="EMBL" id="JAIWYP010000009">
    <property type="protein sequence ID" value="KAH3774988.1"/>
    <property type="molecule type" value="Genomic_DNA"/>
</dbReference>
<organism evidence="1 2">
    <name type="scientific">Dreissena polymorpha</name>
    <name type="common">Zebra mussel</name>
    <name type="synonym">Mytilus polymorpha</name>
    <dbReference type="NCBI Taxonomy" id="45954"/>
    <lineage>
        <taxon>Eukaryota</taxon>
        <taxon>Metazoa</taxon>
        <taxon>Spiralia</taxon>
        <taxon>Lophotrochozoa</taxon>
        <taxon>Mollusca</taxon>
        <taxon>Bivalvia</taxon>
        <taxon>Autobranchia</taxon>
        <taxon>Heteroconchia</taxon>
        <taxon>Euheterodonta</taxon>
        <taxon>Imparidentia</taxon>
        <taxon>Neoheterodontei</taxon>
        <taxon>Myida</taxon>
        <taxon>Dreissenoidea</taxon>
        <taxon>Dreissenidae</taxon>
        <taxon>Dreissena</taxon>
    </lineage>
</organism>
<reference evidence="1" key="2">
    <citation type="submission" date="2020-11" db="EMBL/GenBank/DDBJ databases">
        <authorList>
            <person name="McCartney M.A."/>
            <person name="Auch B."/>
            <person name="Kono T."/>
            <person name="Mallez S."/>
            <person name="Becker A."/>
            <person name="Gohl D.M."/>
            <person name="Silverstein K.A.T."/>
            <person name="Koren S."/>
            <person name="Bechman K.B."/>
            <person name="Herman A."/>
            <person name="Abrahante J.E."/>
            <person name="Garbe J."/>
        </authorList>
    </citation>
    <scope>NUCLEOTIDE SEQUENCE</scope>
    <source>
        <strain evidence="1">Duluth1</strain>
        <tissue evidence="1">Whole animal</tissue>
    </source>
</reference>
<evidence type="ECO:0000313" key="2">
    <source>
        <dbReference type="Proteomes" id="UP000828390"/>
    </source>
</evidence>
<accession>A0A9D4E8Z5</accession>
<keyword evidence="2" id="KW-1185">Reference proteome</keyword>
<name>A0A9D4E8Z5_DREPO</name>
<dbReference type="Proteomes" id="UP000828390">
    <property type="component" value="Unassembled WGS sequence"/>
</dbReference>
<reference evidence="1" key="1">
    <citation type="journal article" date="2019" name="bioRxiv">
        <title>The Genome of the Zebra Mussel, Dreissena polymorpha: A Resource for Invasive Species Research.</title>
        <authorList>
            <person name="McCartney M.A."/>
            <person name="Auch B."/>
            <person name="Kono T."/>
            <person name="Mallez S."/>
            <person name="Zhang Y."/>
            <person name="Obille A."/>
            <person name="Becker A."/>
            <person name="Abrahante J.E."/>
            <person name="Garbe J."/>
            <person name="Badalamenti J.P."/>
            <person name="Herman A."/>
            <person name="Mangelson H."/>
            <person name="Liachko I."/>
            <person name="Sullivan S."/>
            <person name="Sone E.D."/>
            <person name="Koren S."/>
            <person name="Silverstein K.A.T."/>
            <person name="Beckman K.B."/>
            <person name="Gohl D.M."/>
        </authorList>
    </citation>
    <scope>NUCLEOTIDE SEQUENCE</scope>
    <source>
        <strain evidence="1">Duluth1</strain>
        <tissue evidence="1">Whole animal</tissue>
    </source>
</reference>
<proteinExistence type="predicted"/>
<gene>
    <name evidence="1" type="ORF">DPMN_176383</name>
</gene>
<protein>
    <submittedName>
        <fullName evidence="1">Uncharacterized protein</fullName>
    </submittedName>
</protein>
<sequence>MPFAVHQFLRVGNEAFSTLILLERLLCQSAYLSGIVLTVPCTHAFVISAAGYPLTPGQAYSLQYTLAGQMPVTTTSLSSQAGNPYPTYINSQLTPLQIPAQNPYAGHPLYPSNPYAGLQFQQAQVRQGDSHKCSCSDFTRF</sequence>
<comment type="caution">
    <text evidence="1">The sequence shown here is derived from an EMBL/GenBank/DDBJ whole genome shotgun (WGS) entry which is preliminary data.</text>
</comment>
<dbReference type="AlphaFoldDB" id="A0A9D4E8Z5"/>
<evidence type="ECO:0000313" key="1">
    <source>
        <dbReference type="EMBL" id="KAH3774988.1"/>
    </source>
</evidence>